<keyword evidence="2 5" id="KW-0479">Metal-binding</keyword>
<evidence type="ECO:0000313" key="8">
    <source>
        <dbReference type="Proteomes" id="UP001154114"/>
    </source>
</evidence>
<sequence>MTSKVQTVLGDIDPSALGRTLTHEHLSMNFEHFYRKPPATLKEYFHDKPNLMNIGYIRQYPYSSKYNLKLDDDDAYEAVLSDVAAYKKFGGGAIVENTTQGLDRDVKFYEEVSETTGVHVIAGTGHYIEDLQHDNYLHHSTEEMYKDMLDELTVGCADAPNIKAGFMGEIASVWPIRDFERRVIRAAGELQPQVGCGVSFHPHRHPDAPFEIIRLYLEAGGAADKAVMSHLDRTLLEDDTLLKFAEQGTYCQFDLFGVEVSYYQLNVATDMMSDAQRINKIKLLIEEDFIDRILMSHDIHTKHRLINFGGHGYAHILNNVLPKMKSKGISQSMIDTITIKNPADWLSISS</sequence>
<feature type="binding site" evidence="5">
    <location>
        <position position="23"/>
    </location>
    <ligand>
        <name>a divalent metal cation</name>
        <dbReference type="ChEBI" id="CHEBI:60240"/>
        <label>1</label>
    </ligand>
</feature>
<feature type="binding site" evidence="5">
    <location>
        <position position="169"/>
    </location>
    <ligand>
        <name>a divalent metal cation</name>
        <dbReference type="ChEBI" id="CHEBI:60240"/>
        <label>2</label>
    </ligand>
</feature>
<dbReference type="SUPFAM" id="SSF51556">
    <property type="entry name" value="Metallo-dependent hydrolases"/>
    <property type="match status" value="1"/>
</dbReference>
<reference evidence="7" key="1">
    <citation type="submission" date="2021-12" db="EMBL/GenBank/DDBJ databases">
        <authorList>
            <person name="King R."/>
        </authorList>
    </citation>
    <scope>NUCLEOTIDE SEQUENCE</scope>
</reference>
<dbReference type="InterPro" id="IPR017947">
    <property type="entry name" value="AryldialkylPase_Zn-BS"/>
</dbReference>
<keyword evidence="3" id="KW-0378">Hydrolase</keyword>
<dbReference type="AlphaFoldDB" id="A0A9P0BNN7"/>
<dbReference type="Proteomes" id="UP001154114">
    <property type="component" value="Chromosome 13"/>
</dbReference>
<dbReference type="PANTHER" id="PTHR10819:SF3">
    <property type="entry name" value="PHOSPHOTRIESTERASE-RELATED PROTEIN"/>
    <property type="match status" value="1"/>
</dbReference>
<proteinExistence type="inferred from homology"/>
<gene>
    <name evidence="7" type="ORF">CINC_LOCUS2698</name>
</gene>
<evidence type="ECO:0000256" key="4">
    <source>
        <dbReference type="ARBA" id="ARBA00029607"/>
    </source>
</evidence>
<dbReference type="EMBL" id="LR824016">
    <property type="protein sequence ID" value="CAH0584518.1"/>
    <property type="molecule type" value="Genomic_DNA"/>
</dbReference>
<feature type="binding site" evidence="5">
    <location>
        <position position="230"/>
    </location>
    <ligand>
        <name>a divalent metal cation</name>
        <dbReference type="ChEBI" id="CHEBI:60240"/>
        <label>2</label>
    </ligand>
</feature>
<evidence type="ECO:0000256" key="5">
    <source>
        <dbReference type="PIRSR" id="PIRSR601559-52"/>
    </source>
</evidence>
<feature type="binding site" evidence="5">
    <location>
        <position position="201"/>
    </location>
    <ligand>
        <name>a divalent metal cation</name>
        <dbReference type="ChEBI" id="CHEBI:60240"/>
        <label>2</label>
    </ligand>
</feature>
<evidence type="ECO:0000256" key="3">
    <source>
        <dbReference type="ARBA" id="ARBA00022801"/>
    </source>
</evidence>
<dbReference type="PROSITE" id="PS51347">
    <property type="entry name" value="PHOSPHOTRIESTERASE_2"/>
    <property type="match status" value="1"/>
</dbReference>
<dbReference type="Pfam" id="PF02126">
    <property type="entry name" value="PTE"/>
    <property type="match status" value="1"/>
</dbReference>
<comment type="similarity">
    <text evidence="6">Belongs to the metallo-dependent hydrolases superfamily. Phosphotriesterase family.</text>
</comment>
<name>A0A9P0BNN7_CHRIL</name>
<evidence type="ECO:0000313" key="7">
    <source>
        <dbReference type="EMBL" id="CAH0584518.1"/>
    </source>
</evidence>
<dbReference type="PANTHER" id="PTHR10819">
    <property type="entry name" value="PHOSPHOTRIESTERASE-RELATED"/>
    <property type="match status" value="1"/>
</dbReference>
<dbReference type="GO" id="GO:0008270">
    <property type="term" value="F:zinc ion binding"/>
    <property type="evidence" value="ECO:0007669"/>
    <property type="project" value="InterPro"/>
</dbReference>
<dbReference type="InterPro" id="IPR001559">
    <property type="entry name" value="Phosphotriesterase"/>
</dbReference>
<protein>
    <recommendedName>
        <fullName evidence="1">Phosphotriesterase-related protein</fullName>
    </recommendedName>
    <alternativeName>
        <fullName evidence="4">Parathion hydrolase-related protein</fullName>
    </alternativeName>
</protein>
<comment type="cofactor">
    <cofactor evidence="5">
        <name>a divalent metal cation</name>
        <dbReference type="ChEBI" id="CHEBI:60240"/>
    </cofactor>
    <text evidence="5">Binds 2 divalent metal cations per subunit.</text>
</comment>
<dbReference type="GO" id="GO:0016788">
    <property type="term" value="F:hydrolase activity, acting on ester bonds"/>
    <property type="evidence" value="ECO:0007669"/>
    <property type="project" value="InterPro"/>
</dbReference>
<feature type="binding site" evidence="5">
    <location>
        <position position="25"/>
    </location>
    <ligand>
        <name>a divalent metal cation</name>
        <dbReference type="ChEBI" id="CHEBI:60240"/>
        <label>1</label>
    </ligand>
</feature>
<evidence type="ECO:0000256" key="2">
    <source>
        <dbReference type="ARBA" id="ARBA00022723"/>
    </source>
</evidence>
<feature type="binding site" evidence="5">
    <location>
        <position position="298"/>
    </location>
    <ligand>
        <name>a divalent metal cation</name>
        <dbReference type="ChEBI" id="CHEBI:60240"/>
        <label>1</label>
    </ligand>
</feature>
<comment type="caution">
    <text evidence="6">Lacks conserved residue(s) required for the propagation of feature annotation.</text>
</comment>
<keyword evidence="8" id="KW-1185">Reference proteome</keyword>
<organism evidence="7 8">
    <name type="scientific">Chrysodeixis includens</name>
    <name type="common">Soybean looper</name>
    <name type="synonym">Pseudoplusia includens</name>
    <dbReference type="NCBI Taxonomy" id="689277"/>
    <lineage>
        <taxon>Eukaryota</taxon>
        <taxon>Metazoa</taxon>
        <taxon>Ecdysozoa</taxon>
        <taxon>Arthropoda</taxon>
        <taxon>Hexapoda</taxon>
        <taxon>Insecta</taxon>
        <taxon>Pterygota</taxon>
        <taxon>Neoptera</taxon>
        <taxon>Endopterygota</taxon>
        <taxon>Lepidoptera</taxon>
        <taxon>Glossata</taxon>
        <taxon>Ditrysia</taxon>
        <taxon>Noctuoidea</taxon>
        <taxon>Noctuidae</taxon>
        <taxon>Plusiinae</taxon>
        <taxon>Chrysodeixis</taxon>
    </lineage>
</organism>
<evidence type="ECO:0000256" key="6">
    <source>
        <dbReference type="PROSITE-ProRule" id="PRU00679"/>
    </source>
</evidence>
<evidence type="ECO:0000256" key="1">
    <source>
        <dbReference type="ARBA" id="ARBA00020475"/>
    </source>
</evidence>
<dbReference type="OrthoDB" id="9998343at2759"/>
<dbReference type="InterPro" id="IPR032466">
    <property type="entry name" value="Metal_Hydrolase"/>
</dbReference>
<dbReference type="PROSITE" id="PS01322">
    <property type="entry name" value="PHOSPHOTRIESTERASE_1"/>
    <property type="match status" value="1"/>
</dbReference>
<feature type="binding site" evidence="5">
    <location>
        <position position="169"/>
    </location>
    <ligand>
        <name>a divalent metal cation</name>
        <dbReference type="ChEBI" id="CHEBI:60240"/>
        <label>1</label>
    </ligand>
</feature>
<dbReference type="Gene3D" id="3.20.20.140">
    <property type="entry name" value="Metal-dependent hydrolases"/>
    <property type="match status" value="1"/>
</dbReference>
<accession>A0A9P0BNN7</accession>